<proteinExistence type="predicted"/>
<keyword evidence="1" id="KW-1133">Transmembrane helix</keyword>
<accession>A0A921IKH6</accession>
<feature type="transmembrane region" description="Helical" evidence="1">
    <location>
        <begin position="194"/>
        <end position="216"/>
    </location>
</feature>
<feature type="domain" description="DUF1648" evidence="2">
    <location>
        <begin position="12"/>
        <end position="55"/>
    </location>
</feature>
<dbReference type="InterPro" id="IPR026272">
    <property type="entry name" value="SdpI"/>
</dbReference>
<reference evidence="3" key="2">
    <citation type="submission" date="2021-09" db="EMBL/GenBank/DDBJ databases">
        <authorList>
            <person name="Gilroy R."/>
        </authorList>
    </citation>
    <scope>NUCLEOTIDE SEQUENCE</scope>
    <source>
        <strain evidence="3">ChiBcec21-2208</strain>
    </source>
</reference>
<comment type="caution">
    <text evidence="3">The sequence shown here is derived from an EMBL/GenBank/DDBJ whole genome shotgun (WGS) entry which is preliminary data.</text>
</comment>
<dbReference type="Pfam" id="PF13630">
    <property type="entry name" value="SdpI"/>
    <property type="match status" value="1"/>
</dbReference>
<dbReference type="Proteomes" id="UP000782880">
    <property type="component" value="Unassembled WGS sequence"/>
</dbReference>
<evidence type="ECO:0000313" key="4">
    <source>
        <dbReference type="Proteomes" id="UP000782880"/>
    </source>
</evidence>
<keyword evidence="1" id="KW-0472">Membrane</keyword>
<dbReference type="PANTHER" id="PTHR37810:SF5">
    <property type="entry name" value="IMMUNITY PROTEIN SDPI"/>
    <property type="match status" value="1"/>
</dbReference>
<dbReference type="GO" id="GO:0009636">
    <property type="term" value="P:response to toxic substance"/>
    <property type="evidence" value="ECO:0007669"/>
    <property type="project" value="TreeGrafter"/>
</dbReference>
<dbReference type="Pfam" id="PF07853">
    <property type="entry name" value="DUF1648"/>
    <property type="match status" value="1"/>
</dbReference>
<evidence type="ECO:0000259" key="2">
    <source>
        <dbReference type="Pfam" id="PF07853"/>
    </source>
</evidence>
<protein>
    <submittedName>
        <fullName evidence="3">DUF1648 domain-containing protein</fullName>
    </submittedName>
</protein>
<dbReference type="PIRSF" id="PIRSF038959">
    <property type="entry name" value="SdpI"/>
    <property type="match status" value="1"/>
</dbReference>
<evidence type="ECO:0000256" key="1">
    <source>
        <dbReference type="SAM" id="Phobius"/>
    </source>
</evidence>
<dbReference type="EMBL" id="DYVE01000093">
    <property type="protein sequence ID" value="HJG27735.1"/>
    <property type="molecule type" value="Genomic_DNA"/>
</dbReference>
<reference evidence="3" key="1">
    <citation type="journal article" date="2021" name="PeerJ">
        <title>Extensive microbial diversity within the chicken gut microbiome revealed by metagenomics and culture.</title>
        <authorList>
            <person name="Gilroy R."/>
            <person name="Ravi A."/>
            <person name="Getino M."/>
            <person name="Pursley I."/>
            <person name="Horton D.L."/>
            <person name="Alikhan N.F."/>
            <person name="Baker D."/>
            <person name="Gharbi K."/>
            <person name="Hall N."/>
            <person name="Watson M."/>
            <person name="Adriaenssens E.M."/>
            <person name="Foster-Nyarko E."/>
            <person name="Jarju S."/>
            <person name="Secka A."/>
            <person name="Antonio M."/>
            <person name="Oren A."/>
            <person name="Chaudhuri R.R."/>
            <person name="La Ragione R."/>
            <person name="Hildebrand F."/>
            <person name="Pallen M.J."/>
        </authorList>
    </citation>
    <scope>NUCLEOTIDE SEQUENCE</scope>
    <source>
        <strain evidence="3">ChiBcec21-2208</strain>
    </source>
</reference>
<feature type="transmembrane region" description="Helical" evidence="1">
    <location>
        <begin position="117"/>
        <end position="136"/>
    </location>
</feature>
<dbReference type="AlphaFoldDB" id="A0A921IKH6"/>
<organism evidence="3 4">
    <name type="scientific">Subdoligranulum variabile</name>
    <dbReference type="NCBI Taxonomy" id="214851"/>
    <lineage>
        <taxon>Bacteria</taxon>
        <taxon>Bacillati</taxon>
        <taxon>Bacillota</taxon>
        <taxon>Clostridia</taxon>
        <taxon>Eubacteriales</taxon>
        <taxon>Oscillospiraceae</taxon>
        <taxon>Subdoligranulum</taxon>
    </lineage>
</organism>
<feature type="transmembrane region" description="Helical" evidence="1">
    <location>
        <begin position="88"/>
        <end position="111"/>
    </location>
</feature>
<dbReference type="InterPro" id="IPR025962">
    <property type="entry name" value="SdpI/YhfL"/>
</dbReference>
<dbReference type="PANTHER" id="PTHR37810">
    <property type="entry name" value="IMMUNITY PROTEIN SDPI"/>
    <property type="match status" value="1"/>
</dbReference>
<name>A0A921IKH6_9FIRM</name>
<feature type="transmembrane region" description="Helical" evidence="1">
    <location>
        <begin position="45"/>
        <end position="68"/>
    </location>
</feature>
<feature type="transmembrane region" description="Helical" evidence="1">
    <location>
        <begin position="7"/>
        <end position="25"/>
    </location>
</feature>
<feature type="transmembrane region" description="Helical" evidence="1">
    <location>
        <begin position="168"/>
        <end position="188"/>
    </location>
</feature>
<evidence type="ECO:0000313" key="3">
    <source>
        <dbReference type="EMBL" id="HJG27735.1"/>
    </source>
</evidence>
<sequence length="221" mass="24485">MKNKKLYGGLFLLCVANFIAHLFFYPGLPDTVPVHWGFDGQADGWGAKSSTLFICIVPLAILLLLAVIPKIDPRAQNYEKFDKIYRGFVIGIVVFMCAITWLTELTVYNVLPGSSNMIGVLVCGGCGVLFIALGNYMPRIKQNYTFGCKTPWALNDEHNWNRTQRMGGIVFVVIGVAMLVSMLFAKLLGETGMMVLLLGSTLGGTAWIYVYSYLVYIGKMK</sequence>
<dbReference type="InterPro" id="IPR012867">
    <property type="entry name" value="DUF1648"/>
</dbReference>
<gene>
    <name evidence="3" type="ORF">K8V20_03695</name>
</gene>
<keyword evidence="1" id="KW-0812">Transmembrane</keyword>